<name>A0A3N4YRD0_9MICO</name>
<dbReference type="Proteomes" id="UP000280501">
    <property type="component" value="Unassembled WGS sequence"/>
</dbReference>
<dbReference type="EMBL" id="RKQZ01000001">
    <property type="protein sequence ID" value="RPF22687.1"/>
    <property type="molecule type" value="Genomic_DNA"/>
</dbReference>
<keyword evidence="3 6" id="KW-0418">Kinase</keyword>
<evidence type="ECO:0000259" key="5">
    <source>
        <dbReference type="Pfam" id="PF13657"/>
    </source>
</evidence>
<dbReference type="AlphaFoldDB" id="A0A3N4YRD0"/>
<proteinExistence type="inferred from homology"/>
<comment type="caution">
    <text evidence="6">The sequence shown here is derived from an EMBL/GenBank/DDBJ whole genome shotgun (WGS) entry which is preliminary data.</text>
</comment>
<gene>
    <name evidence="6" type="ORF">EDD34_3358</name>
</gene>
<evidence type="ECO:0000313" key="6">
    <source>
        <dbReference type="EMBL" id="RPF22687.1"/>
    </source>
</evidence>
<dbReference type="Gene3D" id="1.10.1070.20">
    <property type="match status" value="1"/>
</dbReference>
<evidence type="ECO:0000256" key="2">
    <source>
        <dbReference type="ARBA" id="ARBA00022679"/>
    </source>
</evidence>
<comment type="similarity">
    <text evidence="1">Belongs to the HipA Ser/Thr kinase family.</text>
</comment>
<evidence type="ECO:0000259" key="4">
    <source>
        <dbReference type="Pfam" id="PF07804"/>
    </source>
</evidence>
<dbReference type="InterPro" id="IPR012893">
    <property type="entry name" value="HipA-like_C"/>
</dbReference>
<evidence type="ECO:0000256" key="3">
    <source>
        <dbReference type="ARBA" id="ARBA00022777"/>
    </source>
</evidence>
<sequence>MTTGPNHLAVLLEGRHVADLTRTRSGVLRLRYHADVQHVGATPLSLSLPLDGSVHGGGAVERFLQGLLPENDGALRAIGRRYRVDTSDTLSLLSAIGKDCGGAVQFCTDDEIESVSRREGSLEPCSDGDIEMRLDEMDTDENASWLMPGEHWSLGGTQQKFALRRQDGRWYVAHGSEATTHIVKPGIRKLRGQALDEHVTMRAAVALGVDAAETDFTSFKSQDAVVVTRFDREHMVDGGVVRLHQEDLCQAIGNDEKYEEFGGPSALDIVELLRDSSATPALARQNVARFVDGLIFNVVAGAPDAHARNYAVMLAGDDVTLAPLYDMASGFAYESPSNGRRVVSMSVGGTFLLDEVDTDAWRRFAGTAGLDESVVLERVAEMTELVPAAFSAALDDIDDYDGTAALIRERIMKEFDRRRAAQAAT</sequence>
<dbReference type="OrthoDB" id="3182374at2"/>
<dbReference type="NCBIfam" id="TIGR03071">
    <property type="entry name" value="couple_hipA"/>
    <property type="match status" value="1"/>
</dbReference>
<dbReference type="GO" id="GO:0004674">
    <property type="term" value="F:protein serine/threonine kinase activity"/>
    <property type="evidence" value="ECO:0007669"/>
    <property type="project" value="TreeGrafter"/>
</dbReference>
<protein>
    <submittedName>
        <fullName evidence="6">Serine/threonine-protein kinase HipA</fullName>
    </submittedName>
</protein>
<keyword evidence="2" id="KW-0808">Transferase</keyword>
<evidence type="ECO:0000313" key="7">
    <source>
        <dbReference type="Proteomes" id="UP000280501"/>
    </source>
</evidence>
<dbReference type="InterPro" id="IPR017508">
    <property type="entry name" value="HipA_N1"/>
</dbReference>
<keyword evidence="7" id="KW-1185">Reference proteome</keyword>
<dbReference type="Pfam" id="PF13657">
    <property type="entry name" value="Couple_hipA"/>
    <property type="match status" value="1"/>
</dbReference>
<dbReference type="InterPro" id="IPR052028">
    <property type="entry name" value="HipA_Ser/Thr_kinase"/>
</dbReference>
<evidence type="ECO:0000256" key="1">
    <source>
        <dbReference type="ARBA" id="ARBA00010164"/>
    </source>
</evidence>
<dbReference type="CDD" id="cd17808">
    <property type="entry name" value="HipA_Ec_like"/>
    <property type="match status" value="1"/>
</dbReference>
<dbReference type="PANTHER" id="PTHR37419">
    <property type="entry name" value="SERINE/THREONINE-PROTEIN KINASE TOXIN HIPA"/>
    <property type="match status" value="1"/>
</dbReference>
<dbReference type="Pfam" id="PF07804">
    <property type="entry name" value="HipA_C"/>
    <property type="match status" value="1"/>
</dbReference>
<dbReference type="GO" id="GO:0005829">
    <property type="term" value="C:cytosol"/>
    <property type="evidence" value="ECO:0007669"/>
    <property type="project" value="TreeGrafter"/>
</dbReference>
<organism evidence="6 7">
    <name type="scientific">Myceligenerans xiligouense</name>
    <dbReference type="NCBI Taxonomy" id="253184"/>
    <lineage>
        <taxon>Bacteria</taxon>
        <taxon>Bacillati</taxon>
        <taxon>Actinomycetota</taxon>
        <taxon>Actinomycetes</taxon>
        <taxon>Micrococcales</taxon>
        <taxon>Promicromonosporaceae</taxon>
        <taxon>Myceligenerans</taxon>
    </lineage>
</organism>
<feature type="domain" description="HipA-like C-terminal" evidence="4">
    <location>
        <begin position="152"/>
        <end position="388"/>
    </location>
</feature>
<dbReference type="PANTHER" id="PTHR37419:SF1">
    <property type="entry name" value="SERINE_THREONINE-PROTEIN KINASE TOXIN HIPA"/>
    <property type="match status" value="1"/>
</dbReference>
<reference evidence="6 7" key="1">
    <citation type="submission" date="2018-11" db="EMBL/GenBank/DDBJ databases">
        <title>Sequencing the genomes of 1000 actinobacteria strains.</title>
        <authorList>
            <person name="Klenk H.-P."/>
        </authorList>
    </citation>
    <scope>NUCLEOTIDE SEQUENCE [LARGE SCALE GENOMIC DNA]</scope>
    <source>
        <strain evidence="6 7">DSM 15700</strain>
    </source>
</reference>
<accession>A0A3N4YRD0</accession>
<feature type="domain" description="HipA N-terminal subdomain 1" evidence="5">
    <location>
        <begin position="8"/>
        <end position="106"/>
    </location>
</feature>